<dbReference type="InterPro" id="IPR036380">
    <property type="entry name" value="Isochorismatase-like_sf"/>
</dbReference>
<evidence type="ECO:0000313" key="3">
    <source>
        <dbReference type="EMBL" id="TWH20401.1"/>
    </source>
</evidence>
<dbReference type="RefSeq" id="WP_030533015.1">
    <property type="nucleotide sequence ID" value="NZ_JOIJ01000011.1"/>
</dbReference>
<dbReference type="PANTHER" id="PTHR43540:SF6">
    <property type="entry name" value="ISOCHORISMATASE-LIKE DOMAIN-CONTAINING PROTEIN"/>
    <property type="match status" value="1"/>
</dbReference>
<evidence type="ECO:0000313" key="4">
    <source>
        <dbReference type="Proteomes" id="UP000317303"/>
    </source>
</evidence>
<evidence type="ECO:0000256" key="1">
    <source>
        <dbReference type="ARBA" id="ARBA00022801"/>
    </source>
</evidence>
<proteinExistence type="predicted"/>
<dbReference type="OrthoDB" id="3174612at2"/>
<dbReference type="CDD" id="cd01014">
    <property type="entry name" value="nicotinamidase_related"/>
    <property type="match status" value="1"/>
</dbReference>
<dbReference type="GO" id="GO:0016787">
    <property type="term" value="F:hydrolase activity"/>
    <property type="evidence" value="ECO:0007669"/>
    <property type="project" value="UniProtKB-KW"/>
</dbReference>
<dbReference type="EMBL" id="VLJV01000001">
    <property type="protein sequence ID" value="TWH20401.1"/>
    <property type="molecule type" value="Genomic_DNA"/>
</dbReference>
<dbReference type="InterPro" id="IPR000868">
    <property type="entry name" value="Isochorismatase-like_dom"/>
</dbReference>
<reference evidence="3 4" key="1">
    <citation type="submission" date="2019-07" db="EMBL/GenBank/DDBJ databases">
        <title>R&amp;d 2014.</title>
        <authorList>
            <person name="Klenk H.-P."/>
        </authorList>
    </citation>
    <scope>NUCLEOTIDE SEQUENCE [LARGE SCALE GENOMIC DNA]</scope>
    <source>
        <strain evidence="3 4">DSM 43194</strain>
    </source>
</reference>
<keyword evidence="4" id="KW-1185">Reference proteome</keyword>
<dbReference type="Proteomes" id="UP000317303">
    <property type="component" value="Unassembled WGS sequence"/>
</dbReference>
<keyword evidence="1" id="KW-0378">Hydrolase</keyword>
<dbReference type="InterPro" id="IPR050272">
    <property type="entry name" value="Isochorismatase-like_hydrls"/>
</dbReference>
<organism evidence="3 4">
    <name type="scientific">Prauserella rugosa</name>
    <dbReference type="NCBI Taxonomy" id="43354"/>
    <lineage>
        <taxon>Bacteria</taxon>
        <taxon>Bacillati</taxon>
        <taxon>Actinomycetota</taxon>
        <taxon>Actinomycetes</taxon>
        <taxon>Pseudonocardiales</taxon>
        <taxon>Pseudonocardiaceae</taxon>
        <taxon>Prauserella</taxon>
    </lineage>
</organism>
<dbReference type="PANTHER" id="PTHR43540">
    <property type="entry name" value="PEROXYUREIDOACRYLATE/UREIDOACRYLATE AMIDOHYDROLASE-RELATED"/>
    <property type="match status" value="1"/>
</dbReference>
<protein>
    <submittedName>
        <fullName evidence="3">Nicotinamidase-related amidase</fullName>
    </submittedName>
</protein>
<name>A0A660CH88_9PSEU</name>
<feature type="domain" description="Isochorismatase-like" evidence="2">
    <location>
        <begin position="7"/>
        <end position="150"/>
    </location>
</feature>
<dbReference type="Gene3D" id="3.40.50.850">
    <property type="entry name" value="Isochorismatase-like"/>
    <property type="match status" value="1"/>
</dbReference>
<dbReference type="AlphaFoldDB" id="A0A660CH88"/>
<evidence type="ECO:0000259" key="2">
    <source>
        <dbReference type="Pfam" id="PF00857"/>
    </source>
</evidence>
<dbReference type="SUPFAM" id="SSF52499">
    <property type="entry name" value="Isochorismatase-like hydrolases"/>
    <property type="match status" value="1"/>
</dbReference>
<accession>A0A660CH88</accession>
<comment type="caution">
    <text evidence="3">The sequence shown here is derived from an EMBL/GenBank/DDBJ whole genome shotgun (WGS) entry which is preliminary data.</text>
</comment>
<sequence>MSTPRRALIVIDVQQEYFRDPLAVQYPPREDSLARIAGAMDVAEGAGVPVLTVQHEYPEGAPVFASGSPGWRLHPDIERRPSAKHVVKTLSSVFSADGVAEWLQAEGVDTVTLVGYMTNNCVLATAAAAEPLGFAVEVLSDATGAIHLANEAGRVSAQQVHETLMVLLQSNWAAVAGSDAWAAAVAEGRSLPASDLGTSAMQGR</sequence>
<gene>
    <name evidence="3" type="ORF">JD82_02247</name>
</gene>
<dbReference type="Pfam" id="PF00857">
    <property type="entry name" value="Isochorismatase"/>
    <property type="match status" value="1"/>
</dbReference>